<feature type="non-terminal residue" evidence="1">
    <location>
        <position position="61"/>
    </location>
</feature>
<sequence>MEQCLPLKAVYKSCKDLCKKVAGSLKNWFHRRSTRKGQKGFGDMPIDIVHKILEYVDHPLG</sequence>
<organism evidence="2">
    <name type="scientific">Caenorhabditis brenneri</name>
    <name type="common">Nematode worm</name>
    <dbReference type="NCBI Taxonomy" id="135651"/>
    <lineage>
        <taxon>Eukaryota</taxon>
        <taxon>Metazoa</taxon>
        <taxon>Ecdysozoa</taxon>
        <taxon>Nematoda</taxon>
        <taxon>Chromadorea</taxon>
        <taxon>Rhabditida</taxon>
        <taxon>Rhabditina</taxon>
        <taxon>Rhabditomorpha</taxon>
        <taxon>Rhabditoidea</taxon>
        <taxon>Rhabditidae</taxon>
        <taxon>Peloderinae</taxon>
        <taxon>Caenorhabditis</taxon>
    </lineage>
</organism>
<accession>G0P015</accession>
<reference evidence="2" key="1">
    <citation type="submission" date="2011-07" db="EMBL/GenBank/DDBJ databases">
        <authorList>
            <consortium name="Caenorhabditis brenneri Sequencing and Analysis Consortium"/>
            <person name="Wilson R.K."/>
        </authorList>
    </citation>
    <scope>NUCLEOTIDE SEQUENCE [LARGE SCALE GENOMIC DNA]</scope>
    <source>
        <strain evidence="2">PB2801</strain>
    </source>
</reference>
<gene>
    <name evidence="1" type="ORF">CAEBREN_28986</name>
</gene>
<dbReference type="HOGENOM" id="CLU_2906152_0_0_1"/>
<evidence type="ECO:0008006" key="3">
    <source>
        <dbReference type="Google" id="ProtNLM"/>
    </source>
</evidence>
<dbReference type="AlphaFoldDB" id="G0P015"/>
<keyword evidence="2" id="KW-1185">Reference proteome</keyword>
<proteinExistence type="predicted"/>
<evidence type="ECO:0000313" key="1">
    <source>
        <dbReference type="EMBL" id="EGT41384.1"/>
    </source>
</evidence>
<evidence type="ECO:0000313" key="2">
    <source>
        <dbReference type="Proteomes" id="UP000008068"/>
    </source>
</evidence>
<dbReference type="EMBL" id="GL379994">
    <property type="protein sequence ID" value="EGT41384.1"/>
    <property type="molecule type" value="Genomic_DNA"/>
</dbReference>
<dbReference type="InParanoid" id="G0P015"/>
<name>G0P015_CAEBE</name>
<dbReference type="Proteomes" id="UP000008068">
    <property type="component" value="Unassembled WGS sequence"/>
</dbReference>
<protein>
    <recommendedName>
        <fullName evidence="3">F-box domain-containing protein</fullName>
    </recommendedName>
</protein>